<dbReference type="GO" id="GO:0005634">
    <property type="term" value="C:nucleus"/>
    <property type="evidence" value="ECO:0007669"/>
    <property type="project" value="UniProtKB-SubCell"/>
</dbReference>
<comment type="caution">
    <text evidence="13">The sequence shown here is derived from an EMBL/GenBank/DDBJ whole genome shotgun (WGS) entry which is preliminary data.</text>
</comment>
<evidence type="ECO:0000313" key="13">
    <source>
        <dbReference type="EMBL" id="KAK6340655.1"/>
    </source>
</evidence>
<dbReference type="HAMAP" id="MF_03152">
    <property type="entry name" value="TRM5"/>
    <property type="match status" value="1"/>
</dbReference>
<accession>A0AAV9UDY2</accession>
<name>A0AAV9UDY2_9PEZI</name>
<dbReference type="Proteomes" id="UP001375240">
    <property type="component" value="Unassembled WGS sequence"/>
</dbReference>
<keyword evidence="2 10" id="KW-0963">Cytoplasm</keyword>
<dbReference type="EMBL" id="JAVHNQ010000008">
    <property type="protein sequence ID" value="KAK6340655.1"/>
    <property type="molecule type" value="Genomic_DNA"/>
</dbReference>
<dbReference type="InterPro" id="IPR029063">
    <property type="entry name" value="SAM-dependent_MTases_sf"/>
</dbReference>
<organism evidence="13 14">
    <name type="scientific">Orbilia brochopaga</name>
    <dbReference type="NCBI Taxonomy" id="3140254"/>
    <lineage>
        <taxon>Eukaryota</taxon>
        <taxon>Fungi</taxon>
        <taxon>Dikarya</taxon>
        <taxon>Ascomycota</taxon>
        <taxon>Pezizomycotina</taxon>
        <taxon>Orbiliomycetes</taxon>
        <taxon>Orbiliales</taxon>
        <taxon>Orbiliaceae</taxon>
        <taxon>Orbilia</taxon>
    </lineage>
</organism>
<dbReference type="PANTHER" id="PTHR23245">
    <property type="entry name" value="TRNA METHYLTRANSFERASE"/>
    <property type="match status" value="1"/>
</dbReference>
<evidence type="ECO:0000256" key="11">
    <source>
        <dbReference type="SAM" id="MobiDB-lite"/>
    </source>
</evidence>
<dbReference type="InterPro" id="IPR056743">
    <property type="entry name" value="TRM5-TYW2-like_MTfase"/>
</dbReference>
<keyword evidence="6 10" id="KW-0819">tRNA processing</keyword>
<keyword evidence="14" id="KW-1185">Reference proteome</keyword>
<evidence type="ECO:0000256" key="10">
    <source>
        <dbReference type="HAMAP-Rule" id="MF_03152"/>
    </source>
</evidence>
<evidence type="ECO:0000256" key="2">
    <source>
        <dbReference type="ARBA" id="ARBA00022490"/>
    </source>
</evidence>
<evidence type="ECO:0000256" key="4">
    <source>
        <dbReference type="ARBA" id="ARBA00022679"/>
    </source>
</evidence>
<comment type="catalytic activity">
    <reaction evidence="9 10">
        <text>guanosine(37) in tRNA + S-adenosyl-L-methionine = N(1)-methylguanosine(37) in tRNA + S-adenosyl-L-homocysteine + H(+)</text>
        <dbReference type="Rhea" id="RHEA:36899"/>
        <dbReference type="Rhea" id="RHEA-COMP:10145"/>
        <dbReference type="Rhea" id="RHEA-COMP:10147"/>
        <dbReference type="ChEBI" id="CHEBI:15378"/>
        <dbReference type="ChEBI" id="CHEBI:57856"/>
        <dbReference type="ChEBI" id="CHEBI:59789"/>
        <dbReference type="ChEBI" id="CHEBI:73542"/>
        <dbReference type="ChEBI" id="CHEBI:74269"/>
        <dbReference type="EC" id="2.1.1.228"/>
    </reaction>
</comment>
<feature type="binding site" evidence="10">
    <location>
        <begin position="338"/>
        <end position="339"/>
    </location>
    <ligand>
        <name>S-adenosyl-L-methionine</name>
        <dbReference type="ChEBI" id="CHEBI:59789"/>
    </ligand>
</feature>
<reference evidence="13 14" key="1">
    <citation type="submission" date="2019-10" db="EMBL/GenBank/DDBJ databases">
        <authorList>
            <person name="Palmer J.M."/>
        </authorList>
    </citation>
    <scope>NUCLEOTIDE SEQUENCE [LARGE SCALE GENOMIC DNA]</scope>
    <source>
        <strain evidence="13 14">TWF696</strain>
    </source>
</reference>
<comment type="similarity">
    <text evidence="10">Belongs to the TRM5 / TYW2 family.</text>
</comment>
<dbReference type="EC" id="2.1.1.228" evidence="10"/>
<proteinExistence type="inferred from homology"/>
<keyword evidence="5 10" id="KW-0949">S-adenosyl-L-methionine</keyword>
<comment type="function">
    <text evidence="10">Specifically methylates the N1 position of guanosine-37 in various cytoplasmic and mitochondrial tRNAs. Methylation is not dependent on the nature of the nucleoside 5' of the target nucleoside. This is the first step in the biosynthesis of wybutosine (yW), a modified base adjacent to the anticodon of tRNAs and required for accurate decoding.</text>
</comment>
<feature type="domain" description="SAM-dependent methyltransferase TRM5/TYW2-type" evidence="12">
    <location>
        <begin position="180"/>
        <end position="540"/>
    </location>
</feature>
<gene>
    <name evidence="10 13" type="primary">TRM5</name>
    <name evidence="13" type="ORF">TWF696_008980</name>
</gene>
<evidence type="ECO:0000259" key="12">
    <source>
        <dbReference type="PROSITE" id="PS51684"/>
    </source>
</evidence>
<protein>
    <recommendedName>
        <fullName evidence="10">tRNA (guanine(37)-N1)-methyltransferase</fullName>
        <ecNumber evidence="10">2.1.1.228</ecNumber>
    </recommendedName>
    <alternativeName>
        <fullName evidence="10">M1G-methyltransferase</fullName>
    </alternativeName>
    <alternativeName>
        <fullName evidence="10">tRNA [GM37] methyltransferase</fullName>
    </alternativeName>
    <alternativeName>
        <fullName evidence="10">tRNA methyltransferase 5</fullName>
    </alternativeName>
</protein>
<dbReference type="FunFam" id="3.30.300.110:FF:000001">
    <property type="entry name" value="tRNA (guanine(37)-N1)-methyltransferase"/>
    <property type="match status" value="1"/>
</dbReference>
<keyword evidence="8 10" id="KW-0539">Nucleus</keyword>
<feature type="binding site" evidence="10">
    <location>
        <position position="397"/>
    </location>
    <ligand>
        <name>S-adenosyl-L-methionine</name>
        <dbReference type="ChEBI" id="CHEBI:59789"/>
    </ligand>
</feature>
<dbReference type="PANTHER" id="PTHR23245:SF36">
    <property type="entry name" value="TRNA (GUANINE(37)-N1)-METHYLTRANSFERASE"/>
    <property type="match status" value="1"/>
</dbReference>
<evidence type="ECO:0000256" key="1">
    <source>
        <dbReference type="ARBA" id="ARBA00009775"/>
    </source>
</evidence>
<evidence type="ECO:0000256" key="6">
    <source>
        <dbReference type="ARBA" id="ARBA00022694"/>
    </source>
</evidence>
<dbReference type="InterPro" id="IPR056744">
    <property type="entry name" value="TRM5/TYW2-like_N"/>
</dbReference>
<sequence length="584" mass="65205">MDTPPKDPPSTEEDMLATLLRAPKMPGMKILDRAAFAKRIPTVAAYVKEKRDIQSAMKAATHALLRDPLGRTTIDGKTLYEDEGNRMFPIALSPAVKVDGMTLLLSQLRRQSCALERTLAEDCMCIDTTTLPIPLAQMVKDGKVELERKDGTLTYDNFGSEELLKSILPPDYAEGVQHGFTLTGHIAHLNFREQYLPYKHIIAEIILDKNAGVETVSHKTEDVGSTSEFRTMPLEIIAGRDDTNVTVRSSNCTFKFDFATVYWNSRLENEHDRVAAMCKPGEAVCDVMAGVGPFAIPAAKHHRALVWANDLNKCSYDSMVENIKINRVTNLVQPFNADGRDFIRSASRTLVRDAGKTLTYDPNPSSASRDPANPKTAKLKPIEIYTIPAVFSRFIMNLPASAVEFLDAFIGLYAGQEHLFQHPSRPHDSSRYKLPIVHVYTFNRAEELEDAAAEICTEVSRYLQYPMRVDGFYDLKEVYSYKTPRTKSNLTPPQLQKVMALASGESPEGVAEVPGGLTVGYVRGVGPNKHMYCVTFRLPPDVAFRMPVRELSDEEKAAGKQRAVWERSDEDAVWPGELSEKLKK</sequence>
<comment type="similarity">
    <text evidence="1">Belongs to the class I-like SAM-binding methyltransferase superfamily. TRM5/TYW2 family.</text>
</comment>
<feature type="region of interest" description="Disordered" evidence="11">
    <location>
        <begin position="354"/>
        <end position="375"/>
    </location>
</feature>
<feature type="binding site" evidence="10">
    <location>
        <begin position="310"/>
        <end position="311"/>
    </location>
    <ligand>
        <name>S-adenosyl-L-methionine</name>
        <dbReference type="ChEBI" id="CHEBI:59789"/>
    </ligand>
</feature>
<evidence type="ECO:0000256" key="8">
    <source>
        <dbReference type="ARBA" id="ARBA00023242"/>
    </source>
</evidence>
<dbReference type="GO" id="GO:0005759">
    <property type="term" value="C:mitochondrial matrix"/>
    <property type="evidence" value="ECO:0007669"/>
    <property type="project" value="UniProtKB-SubCell"/>
</dbReference>
<dbReference type="Gene3D" id="3.30.300.110">
    <property type="entry name" value="Met-10+ protein-like domains"/>
    <property type="match status" value="1"/>
</dbReference>
<dbReference type="GO" id="GO:0052906">
    <property type="term" value="F:tRNA (guanine(37)-N1)-methyltransferase activity"/>
    <property type="evidence" value="ECO:0007669"/>
    <property type="project" value="UniProtKB-UniRule"/>
</dbReference>
<feature type="compositionally biased region" description="Basic and acidic residues" evidence="11">
    <location>
        <begin position="555"/>
        <end position="567"/>
    </location>
</feature>
<dbReference type="SUPFAM" id="SSF53335">
    <property type="entry name" value="S-adenosyl-L-methionine-dependent methyltransferases"/>
    <property type="match status" value="1"/>
</dbReference>
<evidence type="ECO:0000256" key="3">
    <source>
        <dbReference type="ARBA" id="ARBA00022603"/>
    </source>
</evidence>
<dbReference type="GO" id="GO:0070901">
    <property type="term" value="P:mitochondrial tRNA methylation"/>
    <property type="evidence" value="ECO:0007669"/>
    <property type="project" value="UniProtKB-ARBA"/>
</dbReference>
<evidence type="ECO:0000313" key="14">
    <source>
        <dbReference type="Proteomes" id="UP001375240"/>
    </source>
</evidence>
<dbReference type="Pfam" id="PF25133">
    <property type="entry name" value="TYW2_N_2"/>
    <property type="match status" value="1"/>
</dbReference>
<evidence type="ECO:0000256" key="5">
    <source>
        <dbReference type="ARBA" id="ARBA00022691"/>
    </source>
</evidence>
<evidence type="ECO:0000256" key="7">
    <source>
        <dbReference type="ARBA" id="ARBA00023128"/>
    </source>
</evidence>
<dbReference type="PROSITE" id="PS51684">
    <property type="entry name" value="SAM_MT_TRM5_TYW2"/>
    <property type="match status" value="1"/>
</dbReference>
<comment type="subcellular location">
    <subcellularLocation>
        <location evidence="10">Mitochondrion matrix</location>
    </subcellularLocation>
    <subcellularLocation>
        <location evidence="10">Nucleus</location>
    </subcellularLocation>
    <subcellularLocation>
        <location evidence="10">Cytoplasm</location>
    </subcellularLocation>
    <text evidence="10">Predominantly in the mitochondria and in the nucleus.</text>
</comment>
<comment type="subunit">
    <text evidence="10">Monomer.</text>
</comment>
<feature type="region of interest" description="Disordered" evidence="11">
    <location>
        <begin position="555"/>
        <end position="584"/>
    </location>
</feature>
<evidence type="ECO:0000256" key="9">
    <source>
        <dbReference type="ARBA" id="ARBA00047783"/>
    </source>
</evidence>
<dbReference type="AlphaFoldDB" id="A0AAV9UDY2"/>
<dbReference type="GO" id="GO:0002939">
    <property type="term" value="P:tRNA N1-guanine methylation"/>
    <property type="evidence" value="ECO:0007669"/>
    <property type="project" value="TreeGrafter"/>
</dbReference>
<dbReference type="InterPro" id="IPR025792">
    <property type="entry name" value="tRNA_Gua_MeTrfase_euk"/>
</dbReference>
<dbReference type="Pfam" id="PF02475">
    <property type="entry name" value="TRM5-TYW2_MTfase"/>
    <property type="match status" value="1"/>
</dbReference>
<keyword evidence="7 10" id="KW-0496">Mitochondrion</keyword>
<dbReference type="InterPro" id="IPR030382">
    <property type="entry name" value="MeTrfase_TRM5/TYW2"/>
</dbReference>
<dbReference type="Gene3D" id="3.40.50.150">
    <property type="entry name" value="Vaccinia Virus protein VP39"/>
    <property type="match status" value="1"/>
</dbReference>
<keyword evidence="4 10" id="KW-0808">Transferase</keyword>
<keyword evidence="3 10" id="KW-0489">Methyltransferase</keyword>
<feature type="binding site" evidence="10">
    <location>
        <position position="271"/>
    </location>
    <ligand>
        <name>S-adenosyl-L-methionine</name>
        <dbReference type="ChEBI" id="CHEBI:59789"/>
    </ligand>
</feature>